<proteinExistence type="predicted"/>
<evidence type="ECO:0000313" key="2">
    <source>
        <dbReference type="EMBL" id="MBC2961929.1"/>
    </source>
</evidence>
<keyword evidence="3" id="KW-1185">Reference proteome</keyword>
<sequence length="349" mass="38868">MPTTPRPEPFHPARPHVLRPMRIDPDGRTGPPPSRAYGRAWRQTTRGYFLPADLPVTVEQRIAEAGMVLPAYGGVTGWAALRWMGAEYFGDAIDSPSRPVVLAVLRKAVREQPGLQVTSERIAPETPEVVDGLAVTTAARSVCFEMRYAADVRAATVAFDMAAAADLVSRAEAQAYADTLNGWIGIPQCRAAIALGSENSWSPMEVEMRLVWEIDAGLPTPLMNTPVFDRAGRHIGTPDLLDVEAGVVGEYDGALHLQRRRRTADINREHEFRRAGLEYFTMTAADRVDPLRTVVPRMLQTRVRARFEPEDTRGWTADPPAWWTPTTTVDQRRRLGEQDRRRLLRGRAG</sequence>
<dbReference type="RefSeq" id="WP_186347127.1">
    <property type="nucleotide sequence ID" value="NZ_BMMR01000010.1"/>
</dbReference>
<evidence type="ECO:0000256" key="1">
    <source>
        <dbReference type="SAM" id="MobiDB-lite"/>
    </source>
</evidence>
<dbReference type="EMBL" id="JACMYC010000013">
    <property type="protein sequence ID" value="MBC2961929.1"/>
    <property type="molecule type" value="Genomic_DNA"/>
</dbReference>
<comment type="caution">
    <text evidence="2">The sequence shown here is derived from an EMBL/GenBank/DDBJ whole genome shotgun (WGS) entry which is preliminary data.</text>
</comment>
<name>A0ABR6UDC0_9ACTN</name>
<feature type="compositionally biased region" description="Pro residues" evidence="1">
    <location>
        <begin position="1"/>
        <end position="12"/>
    </location>
</feature>
<reference evidence="2 3" key="1">
    <citation type="submission" date="2020-08" db="EMBL/GenBank/DDBJ databases">
        <title>novel species in genus Nocardioides.</title>
        <authorList>
            <person name="Zhang G."/>
        </authorList>
    </citation>
    <scope>NUCLEOTIDE SEQUENCE [LARGE SCALE GENOMIC DNA]</scope>
    <source>
        <strain evidence="2 3">SC8A-24</strain>
    </source>
</reference>
<feature type="region of interest" description="Disordered" evidence="1">
    <location>
        <begin position="1"/>
        <end position="38"/>
    </location>
</feature>
<evidence type="ECO:0000313" key="3">
    <source>
        <dbReference type="Proteomes" id="UP000604001"/>
    </source>
</evidence>
<evidence type="ECO:0008006" key="4">
    <source>
        <dbReference type="Google" id="ProtNLM"/>
    </source>
</evidence>
<dbReference type="Proteomes" id="UP000604001">
    <property type="component" value="Unassembled WGS sequence"/>
</dbReference>
<organism evidence="2 3">
    <name type="scientific">Nocardioides deserti</name>
    <dbReference type="NCBI Taxonomy" id="1588644"/>
    <lineage>
        <taxon>Bacteria</taxon>
        <taxon>Bacillati</taxon>
        <taxon>Actinomycetota</taxon>
        <taxon>Actinomycetes</taxon>
        <taxon>Propionibacteriales</taxon>
        <taxon>Nocardioidaceae</taxon>
        <taxon>Nocardioides</taxon>
    </lineage>
</organism>
<gene>
    <name evidence="2" type="ORF">H7344_16665</name>
</gene>
<accession>A0ABR6UDC0</accession>
<protein>
    <recommendedName>
        <fullName evidence="4">DUF559 domain-containing protein</fullName>
    </recommendedName>
</protein>